<evidence type="ECO:0000259" key="2">
    <source>
        <dbReference type="SMART" id="SM00327"/>
    </source>
</evidence>
<feature type="domain" description="VWFA" evidence="2">
    <location>
        <begin position="69"/>
        <end position="251"/>
    </location>
</feature>
<reference evidence="3" key="1">
    <citation type="submission" date="2021-11" db="EMBL/GenBank/DDBJ databases">
        <authorList>
            <person name="Herlambang A."/>
            <person name="Guo Y."/>
            <person name="Takashima Y."/>
            <person name="Nishizawa T."/>
        </authorList>
    </citation>
    <scope>NUCLEOTIDE SEQUENCE</scope>
    <source>
        <strain evidence="3">E1425</strain>
    </source>
</reference>
<feature type="region of interest" description="Disordered" evidence="1">
    <location>
        <begin position="271"/>
        <end position="291"/>
    </location>
</feature>
<dbReference type="EMBL" id="BQFW01000008">
    <property type="protein sequence ID" value="GJJ73516.1"/>
    <property type="molecule type" value="Genomic_DNA"/>
</dbReference>
<name>A0A9P3HBG4_9FUNG</name>
<dbReference type="Pfam" id="PF13519">
    <property type="entry name" value="VWA_2"/>
    <property type="match status" value="1"/>
</dbReference>
<dbReference type="SMART" id="SM00327">
    <property type="entry name" value="VWA"/>
    <property type="match status" value="1"/>
</dbReference>
<organism evidence="3 4">
    <name type="scientific">Entomortierella parvispora</name>
    <dbReference type="NCBI Taxonomy" id="205924"/>
    <lineage>
        <taxon>Eukaryota</taxon>
        <taxon>Fungi</taxon>
        <taxon>Fungi incertae sedis</taxon>
        <taxon>Mucoromycota</taxon>
        <taxon>Mortierellomycotina</taxon>
        <taxon>Mortierellomycetes</taxon>
        <taxon>Mortierellales</taxon>
        <taxon>Mortierellaceae</taxon>
        <taxon>Entomortierella</taxon>
    </lineage>
</organism>
<dbReference type="InterPro" id="IPR036465">
    <property type="entry name" value="vWFA_dom_sf"/>
</dbReference>
<feature type="compositionally biased region" description="Polar residues" evidence="1">
    <location>
        <begin position="277"/>
        <end position="291"/>
    </location>
</feature>
<protein>
    <recommendedName>
        <fullName evidence="2">VWFA domain-containing protein</fullName>
    </recommendedName>
</protein>
<dbReference type="InterPro" id="IPR002035">
    <property type="entry name" value="VWF_A"/>
</dbReference>
<dbReference type="OrthoDB" id="10006997at2759"/>
<sequence>MGSLESDNESLKSTSTGAAPTVGFCQAFHPLENDDKVTVLTLQLPPASVSSLTATEEEEKAIVQPVVKETFFNICLDVSGSMAGAALRCAKEAMKRLVDHLINNCGVPADRITIYLFAHTCRVRRLGGLDDIAWMDSITASGGTSFASVFRQVIAQTQTRIQEVSQDNADVASTLFFFTDGEDMDATNLSTAKNEFEQLLKETPRLESTVHSFGFTASHDAKLLGWLTNAGSESGCFQYIQELSAIETSMSKTLDLLGDLAMVQMRKIEIRDDETRGSTGDETEQGVSSQQVDNSWIPVKLEADGLTGSVVLRDRVFNGKTIQWREYQGGPPSGDDLVATASAAPVHEIEVEWLPEADGRRILSMANYIQPELLRLVERINQVNASTRTAEEKRSEMREIDAETEAYGKTLGIMSSTSVRLKNKVQRESCMIACQKTRSLLQSFLTLKADAHKQGSISNTSLATFNALAYGQINESKLKAKLDARAGKNMSLFAELDEKVSKIVQGLDLDKLEAETPEETLRELSCAFSTNSFVDALREEDCLCMTLDVSRSVSAIADPSQMVIKSIFPTYLTSSMFTMALGHSLATNTPENVHGGFDRNIDASIAPGLAHESITAVLPLYINEDHWKVARLRMKPIMGYVVTLDATGYTYSQSTTVPFLVLIKALESHPMTEFKQRQIQLILQTCDAIYRGSQSLRENTKKLVEGFVTSHTLRTVDVVNNVYVLIAHAICAVRAGDISIEEIRQWMPKLEVFMVEEQIRRDMTWKVTEDLMGDVKDWFGIDHQRDVYQPGVVYRQKYAAYTAALDRQGADAGAENVYRELFKKTRAEQNLRTTIEPKEAEAVIEAASALSIADEPLTAPEFEVPTFDCVAWKMSKDSLDRLGKIQGAVSHGVDKICRLLNVAHSPMDDVLFSEVLPTRLGTKPPFQLADEFFAKYSPKIRLATLLQSFAHTKNSDRRSAEDLMTPFEHTLSEGEETLGDSEDDEAIQFLSSIQQGKMYQMINEVVVQAESDYLESRKNATVGIFLRTDDPYVAAGILIESKFRGGAGGRLVTACAQLSMQLPKIKIQMLVNGTHEGVQLFSDSVASSRWYPCKRTLYRMFRNHHDAFSLEEWRGMHPNKYEDYVSCRYVFDGCKGELTLEEQQLVEECFRRKYGDRRVVA</sequence>
<dbReference type="SUPFAM" id="SSF53300">
    <property type="entry name" value="vWA-like"/>
    <property type="match status" value="1"/>
</dbReference>
<dbReference type="Gene3D" id="3.40.50.410">
    <property type="entry name" value="von Willebrand factor, type A domain"/>
    <property type="match status" value="1"/>
</dbReference>
<evidence type="ECO:0000313" key="3">
    <source>
        <dbReference type="EMBL" id="GJJ73516.1"/>
    </source>
</evidence>
<accession>A0A9P3HBG4</accession>
<gene>
    <name evidence="3" type="ORF">EMPS_05874</name>
</gene>
<dbReference type="AlphaFoldDB" id="A0A9P3HBG4"/>
<dbReference type="Proteomes" id="UP000827284">
    <property type="component" value="Unassembled WGS sequence"/>
</dbReference>
<reference evidence="3" key="2">
    <citation type="journal article" date="2022" name="Microbiol. Resour. Announc.">
        <title>Whole-Genome Sequence of Entomortierella parvispora E1425, a Mucoromycotan Fungus Associated with Burkholderiaceae-Related Endosymbiotic Bacteria.</title>
        <authorList>
            <person name="Herlambang A."/>
            <person name="Guo Y."/>
            <person name="Takashima Y."/>
            <person name="Narisawa K."/>
            <person name="Ohta H."/>
            <person name="Nishizawa T."/>
        </authorList>
    </citation>
    <scope>NUCLEOTIDE SEQUENCE</scope>
    <source>
        <strain evidence="3">E1425</strain>
    </source>
</reference>
<keyword evidence="4" id="KW-1185">Reference proteome</keyword>
<evidence type="ECO:0000256" key="1">
    <source>
        <dbReference type="SAM" id="MobiDB-lite"/>
    </source>
</evidence>
<comment type="caution">
    <text evidence="3">The sequence shown here is derived from an EMBL/GenBank/DDBJ whole genome shotgun (WGS) entry which is preliminary data.</text>
</comment>
<evidence type="ECO:0000313" key="4">
    <source>
        <dbReference type="Proteomes" id="UP000827284"/>
    </source>
</evidence>
<proteinExistence type="predicted"/>